<evidence type="ECO:0000313" key="3">
    <source>
        <dbReference type="Proteomes" id="UP001556367"/>
    </source>
</evidence>
<name>A0ABR3IS93_9AGAR</name>
<dbReference type="Proteomes" id="UP001556367">
    <property type="component" value="Unassembled WGS sequence"/>
</dbReference>
<gene>
    <name evidence="2" type="ORF">HGRIS_012404</name>
</gene>
<feature type="compositionally biased region" description="Basic and acidic residues" evidence="1">
    <location>
        <begin position="209"/>
        <end position="221"/>
    </location>
</feature>
<sequence length="221" mass="23197">MFGLFRRISGSIIPRPDRPWQEDATSNAPQIGRKRRLSSTERDLEDLEDERVAKKNRGLNPASVSDDADQEHARATSSTPLPQGKEDTEGVKEVTQGVEEVDLGDKATVAPESVPLPEGTAGELDEKASSPPPVAETASEVEQAFQPPSATKKALDKDDVASSRESSVAPQAVEEDAKEKGDGATPGVISSTVGSESAPAEVPSTLGSEPDKADEAGKAKA</sequence>
<proteinExistence type="predicted"/>
<keyword evidence="3" id="KW-1185">Reference proteome</keyword>
<accession>A0ABR3IS93</accession>
<comment type="caution">
    <text evidence="2">The sequence shown here is derived from an EMBL/GenBank/DDBJ whole genome shotgun (WGS) entry which is preliminary data.</text>
</comment>
<evidence type="ECO:0000313" key="2">
    <source>
        <dbReference type="EMBL" id="KAL0946139.1"/>
    </source>
</evidence>
<organism evidence="2 3">
    <name type="scientific">Hohenbuehelia grisea</name>
    <dbReference type="NCBI Taxonomy" id="104357"/>
    <lineage>
        <taxon>Eukaryota</taxon>
        <taxon>Fungi</taxon>
        <taxon>Dikarya</taxon>
        <taxon>Basidiomycota</taxon>
        <taxon>Agaricomycotina</taxon>
        <taxon>Agaricomycetes</taxon>
        <taxon>Agaricomycetidae</taxon>
        <taxon>Agaricales</taxon>
        <taxon>Pleurotineae</taxon>
        <taxon>Pleurotaceae</taxon>
        <taxon>Hohenbuehelia</taxon>
    </lineage>
</organism>
<evidence type="ECO:0000256" key="1">
    <source>
        <dbReference type="SAM" id="MobiDB-lite"/>
    </source>
</evidence>
<protein>
    <submittedName>
        <fullName evidence="2">Uncharacterized protein</fullName>
    </submittedName>
</protein>
<feature type="compositionally biased region" description="Basic and acidic residues" evidence="1">
    <location>
        <begin position="153"/>
        <end position="162"/>
    </location>
</feature>
<feature type="region of interest" description="Disordered" evidence="1">
    <location>
        <begin position="1"/>
        <end position="221"/>
    </location>
</feature>
<reference evidence="3" key="1">
    <citation type="submission" date="2024-06" db="EMBL/GenBank/DDBJ databases">
        <title>Multi-omics analyses provide insights into the biosynthesis of the anticancer antibiotic pleurotin in Hohenbuehelia grisea.</title>
        <authorList>
            <person name="Weaver J.A."/>
            <person name="Alberti F."/>
        </authorList>
    </citation>
    <scope>NUCLEOTIDE SEQUENCE [LARGE SCALE GENOMIC DNA]</scope>
    <source>
        <strain evidence="3">T-177</strain>
    </source>
</reference>
<dbReference type="EMBL" id="JASNQZ010000015">
    <property type="protein sequence ID" value="KAL0946139.1"/>
    <property type="molecule type" value="Genomic_DNA"/>
</dbReference>